<reference evidence="3" key="2">
    <citation type="submission" date="2020-09" db="EMBL/GenBank/DDBJ databases">
        <authorList>
            <person name="Sun Q."/>
            <person name="Sedlacek I."/>
        </authorList>
    </citation>
    <scope>NUCLEOTIDE SEQUENCE</scope>
    <source>
        <strain evidence="3">CCM 7897</strain>
    </source>
</reference>
<feature type="transmembrane region" description="Helical" evidence="2">
    <location>
        <begin position="86"/>
        <end position="107"/>
    </location>
</feature>
<sequence>MSDAAHSVHGWRAWWRYRAHALWRFLAQWIPWLWQQVLALFTVAWVLRAPVLSLVAGFLLFGLAPQAQDTLIHIAMVEQEGVLPDYVYRALGLAASTFVFWAMPTHYAARLLLETDRRYLAIYGPISSSGGMAGWWALGLQTWTPRLLGAATFLPPALGAVLAIKDLPRLAQSDYAPLADDLRIVALILLGGGVAFLIYTLWRRQEADSGLLHDLDIALGERFGPFLRFMRLIDKDTEAGELRTIGRLVLLLHSGIVVVILLADPQRLAGWLPLALAVPLLLGGWVPLLSVIGHYGRLIHAPLILIFILTAPLTTWIVASVAPRWQDHEVRIAQPAAVPSPGPPPATEGRLDLETALARWMKANDCLGNGATCPRPIIVAAAGGASRAGFFTASTVGHFLNANDGMEGWDVQDAGRRIPRMRLDSEIVANRIFAISGVSGGALGATVVAAALADRPRNLSSPCTMPTHLFWYGRAIRTAQDCLEALTAGDYLTPVFFGLAFHDWFKAMPFGRALDKDRAALLEQAWEIHFATLTDSKARREDGDRGLSHRLFQSSMRADGRWVPLLVLNGTSVGTGQRIITSDLLPTYCPSPWLPNCPERERQHIFRQSLDYQALIAPDATPARDIRLSTAASNSARFPVLSPPGTIRDPSLNVIDRVVDGGYFENFGALSAQELAEAMVVLKPGLAPFFLVISNDPEGTALSIDAGIDGALTADIADAPFFSDVTAPLDAIGKVRSGRGRLAVSDLQTWASARYSDTLPGALGRLLPDEVTPPMPLCDTHVALVQVWPQVRTHGVQPNTPTHTSNGACAITRDPSRPDDVTAGAPARPSEQPELRKVSMSWWLSKPVQVNLRQQLEASGDSDCSNDAAIAAVWEALQTRSDACYAPGGPERHQSDR</sequence>
<feature type="region of interest" description="Disordered" evidence="1">
    <location>
        <begin position="795"/>
        <end position="835"/>
    </location>
</feature>
<dbReference type="EMBL" id="BMCT01000010">
    <property type="protein sequence ID" value="GGF85172.1"/>
    <property type="molecule type" value="Genomic_DNA"/>
</dbReference>
<evidence type="ECO:0008006" key="5">
    <source>
        <dbReference type="Google" id="ProtNLM"/>
    </source>
</evidence>
<proteinExistence type="predicted"/>
<dbReference type="Proteomes" id="UP000606044">
    <property type="component" value="Unassembled WGS sequence"/>
</dbReference>
<feature type="compositionally biased region" description="Polar residues" evidence="1">
    <location>
        <begin position="796"/>
        <end position="807"/>
    </location>
</feature>
<reference evidence="3" key="1">
    <citation type="journal article" date="2014" name="Int. J. Syst. Evol. Microbiol.">
        <title>Complete genome sequence of Corynebacterium casei LMG S-19264T (=DSM 44701T), isolated from a smear-ripened cheese.</title>
        <authorList>
            <consortium name="US DOE Joint Genome Institute (JGI-PGF)"/>
            <person name="Walter F."/>
            <person name="Albersmeier A."/>
            <person name="Kalinowski J."/>
            <person name="Ruckert C."/>
        </authorList>
    </citation>
    <scope>NUCLEOTIDE SEQUENCE</scope>
    <source>
        <strain evidence="3">CCM 7897</strain>
    </source>
</reference>
<feature type="transmembrane region" description="Helical" evidence="2">
    <location>
        <begin position="245"/>
        <end position="263"/>
    </location>
</feature>
<evidence type="ECO:0000313" key="4">
    <source>
        <dbReference type="Proteomes" id="UP000606044"/>
    </source>
</evidence>
<keyword evidence="4" id="KW-1185">Reference proteome</keyword>
<protein>
    <recommendedName>
        <fullName evidence="5">PNPLA domain-containing protein</fullName>
    </recommendedName>
</protein>
<feature type="transmembrane region" description="Helical" evidence="2">
    <location>
        <begin position="119"/>
        <end position="137"/>
    </location>
</feature>
<accession>A0A917CDF5</accession>
<feature type="transmembrane region" description="Helical" evidence="2">
    <location>
        <begin position="298"/>
        <end position="322"/>
    </location>
</feature>
<feature type="transmembrane region" description="Helical" evidence="2">
    <location>
        <begin position="184"/>
        <end position="202"/>
    </location>
</feature>
<feature type="transmembrane region" description="Helical" evidence="2">
    <location>
        <begin position="270"/>
        <end position="292"/>
    </location>
</feature>
<feature type="transmembrane region" description="Helical" evidence="2">
    <location>
        <begin position="143"/>
        <end position="164"/>
    </location>
</feature>
<evidence type="ECO:0000313" key="3">
    <source>
        <dbReference type="EMBL" id="GGF85172.1"/>
    </source>
</evidence>
<gene>
    <name evidence="3" type="ORF">GCM10007301_51330</name>
</gene>
<keyword evidence="2" id="KW-0812">Transmembrane</keyword>
<evidence type="ECO:0000256" key="1">
    <source>
        <dbReference type="SAM" id="MobiDB-lite"/>
    </source>
</evidence>
<keyword evidence="2" id="KW-1133">Transmembrane helix</keyword>
<feature type="transmembrane region" description="Helical" evidence="2">
    <location>
        <begin position="432"/>
        <end position="453"/>
    </location>
</feature>
<dbReference type="RefSeq" id="WP_188583714.1">
    <property type="nucleotide sequence ID" value="NZ_BMCT01000010.1"/>
</dbReference>
<organism evidence="3 4">
    <name type="scientific">Azorhizobium oxalatiphilum</name>
    <dbReference type="NCBI Taxonomy" id="980631"/>
    <lineage>
        <taxon>Bacteria</taxon>
        <taxon>Pseudomonadati</taxon>
        <taxon>Pseudomonadota</taxon>
        <taxon>Alphaproteobacteria</taxon>
        <taxon>Hyphomicrobiales</taxon>
        <taxon>Xanthobacteraceae</taxon>
        <taxon>Azorhizobium</taxon>
    </lineage>
</organism>
<name>A0A917CDF5_9HYPH</name>
<dbReference type="AlphaFoldDB" id="A0A917CDF5"/>
<keyword evidence="2" id="KW-0472">Membrane</keyword>
<evidence type="ECO:0000256" key="2">
    <source>
        <dbReference type="SAM" id="Phobius"/>
    </source>
</evidence>
<comment type="caution">
    <text evidence="3">The sequence shown here is derived from an EMBL/GenBank/DDBJ whole genome shotgun (WGS) entry which is preliminary data.</text>
</comment>